<dbReference type="GO" id="GO:0030246">
    <property type="term" value="F:carbohydrate binding"/>
    <property type="evidence" value="ECO:0007669"/>
    <property type="project" value="InterPro"/>
</dbReference>
<dbReference type="InterPro" id="IPR017853">
    <property type="entry name" value="GH"/>
</dbReference>
<name>A0A644W6I8_9ZZZZ</name>
<dbReference type="Gene3D" id="2.60.40.1180">
    <property type="entry name" value="Golgi alpha-mannosidase II"/>
    <property type="match status" value="1"/>
</dbReference>
<dbReference type="PANTHER" id="PTHR35803:SF2">
    <property type="entry name" value="RETAINING ALPHA-GALACTOSIDASE"/>
    <property type="match status" value="1"/>
</dbReference>
<keyword evidence="1 6" id="KW-0378">Hydrolase</keyword>
<dbReference type="InterPro" id="IPR029486">
    <property type="entry name" value="GH97_N"/>
</dbReference>
<dbReference type="EC" id="3.2.1.22" evidence="6"/>
<dbReference type="PANTHER" id="PTHR35803">
    <property type="entry name" value="GLUCAN 1,4-ALPHA-GLUCOSIDASE SUSB-RELATED"/>
    <property type="match status" value="1"/>
</dbReference>
<reference evidence="6" key="1">
    <citation type="submission" date="2019-08" db="EMBL/GenBank/DDBJ databases">
        <authorList>
            <person name="Kucharzyk K."/>
            <person name="Murdoch R.W."/>
            <person name="Higgins S."/>
            <person name="Loffler F."/>
        </authorList>
    </citation>
    <scope>NUCLEOTIDE SEQUENCE</scope>
</reference>
<feature type="domain" description="Glycosyl-hydrolase 97 N-terminal" evidence="4">
    <location>
        <begin position="71"/>
        <end position="340"/>
    </location>
</feature>
<dbReference type="InterPro" id="IPR029483">
    <property type="entry name" value="GH97_C"/>
</dbReference>
<evidence type="ECO:0000313" key="6">
    <source>
        <dbReference type="EMBL" id="MPL99090.1"/>
    </source>
</evidence>
<gene>
    <name evidence="6" type="ORF">SDC9_45305</name>
</gene>
<dbReference type="Pfam" id="PF14509">
    <property type="entry name" value="GH97_C"/>
    <property type="match status" value="1"/>
</dbReference>
<protein>
    <submittedName>
        <fullName evidence="6">Retaining alpha-galactosidase</fullName>
        <ecNumber evidence="6">3.2.1.22</ecNumber>
    </submittedName>
</protein>
<dbReference type="InterPro" id="IPR014718">
    <property type="entry name" value="GH-type_carb-bd"/>
</dbReference>
<feature type="domain" description="Glycosyl-hydrolase 97 catalytic" evidence="3">
    <location>
        <begin position="360"/>
        <end position="514"/>
    </location>
</feature>
<dbReference type="SUPFAM" id="SSF51445">
    <property type="entry name" value="(Trans)glycosidases"/>
    <property type="match status" value="1"/>
</dbReference>
<dbReference type="Pfam" id="PF14508">
    <property type="entry name" value="GH97_N"/>
    <property type="match status" value="1"/>
</dbReference>
<comment type="caution">
    <text evidence="6">The sequence shown here is derived from an EMBL/GenBank/DDBJ whole genome shotgun (WGS) entry which is preliminary data.</text>
</comment>
<sequence>MTILSECATLLHNLILQTSSLNGGGSGSPLPGNNNSKNHKIIMKNMQNLLFYCLISFSVFNISAQNKAYVLQSPDQRLKLEINQADKLSFTVSDDKGLVVTASEISLKLADGSSLATGDKVRKVTRSEKNQSVSSPFYKKALVQENYRQLKLVYKDYAVVFRAYNDGVSYRFETSKKKGFIVENEIADFQFEQDAPLFAAYIRPREKGKSMQFEKQFFNSFENIYTHAPLSAFSPDSLLLLPLMADAGQGRKLLFTEVNLENYPGMYLNHKKGALQLSGVYAPYPKEVKQGGHNMLQMLVESREFYIAKVSGTTNFPWRVLGVFNRDADILNSDLVYQLADESRVKDISWIKPGKVAWDWWNAWNISGVDFVSGVNTETYRYYIDFAASQGIEYVILDEGWAVNKKADLMQVVPEIDLKAIVKHAEEKGVGIILWAGYYAFERDMENICRHYHEMGVKGFKIDFMDRDDQPMTEFIYKAADVCARYQMLVDFHGMYKPTGLQRTYPNVLNNEGVFGLEQMKWSTQDMVLYDVTFPFIRMFAGPVDYTQGAMRNAIKSNFKPIFTEPMSQGTRCRQLAQYVVYESPLNMLCDNPTNYLKEPLCTGFIAQIPTVWDETVTLSGEVSKYITIARRKGDVWYAGGLTDWQARDLEIDFSFLPAGTYELEIFRDGINADKVATDFKHEKHNIQSGEKLKVHLAPGGGFAVRMVRVK</sequence>
<dbReference type="InterPro" id="IPR013780">
    <property type="entry name" value="Glyco_hydro_b"/>
</dbReference>
<organism evidence="6">
    <name type="scientific">bioreactor metagenome</name>
    <dbReference type="NCBI Taxonomy" id="1076179"/>
    <lineage>
        <taxon>unclassified sequences</taxon>
        <taxon>metagenomes</taxon>
        <taxon>ecological metagenomes</taxon>
    </lineage>
</organism>
<evidence type="ECO:0000256" key="2">
    <source>
        <dbReference type="ARBA" id="ARBA00023295"/>
    </source>
</evidence>
<dbReference type="InterPro" id="IPR052720">
    <property type="entry name" value="Glycosyl_hydrolase_97"/>
</dbReference>
<evidence type="ECO:0000259" key="5">
    <source>
        <dbReference type="Pfam" id="PF14509"/>
    </source>
</evidence>
<proteinExistence type="predicted"/>
<dbReference type="InterPro" id="IPR013785">
    <property type="entry name" value="Aldolase_TIM"/>
</dbReference>
<accession>A0A644W6I8</accession>
<dbReference type="Gene3D" id="3.20.20.70">
    <property type="entry name" value="Aldolase class I"/>
    <property type="match status" value="1"/>
</dbReference>
<evidence type="ECO:0000259" key="3">
    <source>
        <dbReference type="Pfam" id="PF10566"/>
    </source>
</evidence>
<evidence type="ECO:0000256" key="1">
    <source>
        <dbReference type="ARBA" id="ARBA00022801"/>
    </source>
</evidence>
<dbReference type="Pfam" id="PF10566">
    <property type="entry name" value="Glyco_hydro_97"/>
    <property type="match status" value="1"/>
</dbReference>
<evidence type="ECO:0000259" key="4">
    <source>
        <dbReference type="Pfam" id="PF14508"/>
    </source>
</evidence>
<feature type="domain" description="Glycosyl-hydrolase 97 C-terminal oligomerisation" evidence="5">
    <location>
        <begin position="612"/>
        <end position="707"/>
    </location>
</feature>
<keyword evidence="2 6" id="KW-0326">Glycosidase</keyword>
<dbReference type="AlphaFoldDB" id="A0A644W6I8"/>
<dbReference type="Gene3D" id="2.70.98.10">
    <property type="match status" value="1"/>
</dbReference>
<dbReference type="GO" id="GO:0004557">
    <property type="term" value="F:alpha-galactosidase activity"/>
    <property type="evidence" value="ECO:0007669"/>
    <property type="project" value="UniProtKB-EC"/>
</dbReference>
<dbReference type="EMBL" id="VSSQ01000646">
    <property type="protein sequence ID" value="MPL99090.1"/>
    <property type="molecule type" value="Genomic_DNA"/>
</dbReference>
<dbReference type="InterPro" id="IPR019563">
    <property type="entry name" value="GH97_catalytic"/>
</dbReference>